<dbReference type="InterPro" id="IPR011010">
    <property type="entry name" value="DNA_brk_join_enz"/>
</dbReference>
<name>A0ABT0AKW2_9LACT</name>
<comment type="caution">
    <text evidence="3">The sequence shown here is derived from an EMBL/GenBank/DDBJ whole genome shotgun (WGS) entry which is preliminary data.</text>
</comment>
<dbReference type="Proteomes" id="UP001522462">
    <property type="component" value="Unassembled WGS sequence"/>
</dbReference>
<dbReference type="PROSITE" id="PS51898">
    <property type="entry name" value="TYR_RECOMBINASE"/>
    <property type="match status" value="1"/>
</dbReference>
<reference evidence="3 4" key="1">
    <citation type="journal article" date="2022" name="Microbiol. Res.">
        <title>Comparative genome analysis, predicted lifestyle and antimicrobial strategies of Lactococcus carnosus and Lactococcus paracarnosus isolated from meat.</title>
        <authorList>
            <person name="Werum V."/>
            <person name="Ehrmann M."/>
            <person name="Vogel R."/>
            <person name="Hilgarth M."/>
        </authorList>
    </citation>
    <scope>NUCLEOTIDE SEQUENCE [LARGE SCALE GENOMIC DNA]</scope>
    <source>
        <strain evidence="3 4">TMW21897</strain>
    </source>
</reference>
<keyword evidence="1" id="KW-0233">DNA recombination</keyword>
<dbReference type="RefSeq" id="WP_243914116.1">
    <property type="nucleotide sequence ID" value="NZ_JAAECY010000021.1"/>
</dbReference>
<dbReference type="InterPro" id="IPR013762">
    <property type="entry name" value="Integrase-like_cat_sf"/>
</dbReference>
<sequence length="101" mass="11741">MSYLSDDIVFFDQRHGILSNHSINDHLKKYLTILDISPIITATGTRHTYISVLLAEKYDIKTIAKIVGHKNTIQIRETYGHLLKEEYNSEWQAIKDTMSEF</sequence>
<evidence type="ECO:0000313" key="3">
    <source>
        <dbReference type="EMBL" id="MCJ1977200.1"/>
    </source>
</evidence>
<proteinExistence type="predicted"/>
<gene>
    <name evidence="3" type="ORF">GYN19_04465</name>
</gene>
<dbReference type="InterPro" id="IPR002104">
    <property type="entry name" value="Integrase_catalytic"/>
</dbReference>
<protein>
    <submittedName>
        <fullName evidence="3">Tyrosine-type recombinase/integrase</fullName>
    </submittedName>
</protein>
<dbReference type="Pfam" id="PF00589">
    <property type="entry name" value="Phage_integrase"/>
    <property type="match status" value="1"/>
</dbReference>
<evidence type="ECO:0000256" key="1">
    <source>
        <dbReference type="ARBA" id="ARBA00023172"/>
    </source>
</evidence>
<organism evidence="3 4">
    <name type="scientific">Pseudolactococcus paracarnosus</name>
    <dbReference type="NCBI Taxonomy" id="2749962"/>
    <lineage>
        <taxon>Bacteria</taxon>
        <taxon>Bacillati</taxon>
        <taxon>Bacillota</taxon>
        <taxon>Bacilli</taxon>
        <taxon>Lactobacillales</taxon>
        <taxon>Streptococcaceae</taxon>
        <taxon>Pseudolactococcus</taxon>
    </lineage>
</organism>
<accession>A0ABT0AKW2</accession>
<dbReference type="EMBL" id="JAAEDA010000005">
    <property type="protein sequence ID" value="MCJ1977200.1"/>
    <property type="molecule type" value="Genomic_DNA"/>
</dbReference>
<evidence type="ECO:0000259" key="2">
    <source>
        <dbReference type="PROSITE" id="PS51898"/>
    </source>
</evidence>
<dbReference type="Gene3D" id="1.10.443.10">
    <property type="entry name" value="Intergrase catalytic core"/>
    <property type="match status" value="1"/>
</dbReference>
<dbReference type="SUPFAM" id="SSF56349">
    <property type="entry name" value="DNA breaking-rejoining enzymes"/>
    <property type="match status" value="1"/>
</dbReference>
<evidence type="ECO:0000313" key="4">
    <source>
        <dbReference type="Proteomes" id="UP001522462"/>
    </source>
</evidence>
<keyword evidence="4" id="KW-1185">Reference proteome</keyword>
<feature type="domain" description="Tyr recombinase" evidence="2">
    <location>
        <begin position="1"/>
        <end position="92"/>
    </location>
</feature>